<dbReference type="AlphaFoldDB" id="A0A7L4YJT3"/>
<dbReference type="OrthoDB" id="3366024at2"/>
<dbReference type="GO" id="GO:0032259">
    <property type="term" value="P:methylation"/>
    <property type="evidence" value="ECO:0007669"/>
    <property type="project" value="UniProtKB-KW"/>
</dbReference>
<keyword evidence="2 6" id="KW-0808">Transferase</keyword>
<dbReference type="RefSeq" id="WP_159542348.1">
    <property type="nucleotide sequence ID" value="NZ_CP047156.1"/>
</dbReference>
<accession>A0A7L4YJT3</accession>
<dbReference type="Proteomes" id="UP000463857">
    <property type="component" value="Chromosome"/>
</dbReference>
<protein>
    <submittedName>
        <fullName evidence="6">Methyltransferase domain-containing protein</fullName>
    </submittedName>
</protein>
<dbReference type="EMBL" id="CP047156">
    <property type="protein sequence ID" value="QHB99152.1"/>
    <property type="molecule type" value="Genomic_DNA"/>
</dbReference>
<dbReference type="CDD" id="cd02440">
    <property type="entry name" value="AdoMet_MTases"/>
    <property type="match status" value="1"/>
</dbReference>
<proteinExistence type="predicted"/>
<feature type="domain" description="Methyltransferase type 12" evidence="5">
    <location>
        <begin position="51"/>
        <end position="147"/>
    </location>
</feature>
<keyword evidence="7" id="KW-1185">Reference proteome</keyword>
<dbReference type="Pfam" id="PF08242">
    <property type="entry name" value="Methyltransf_12"/>
    <property type="match status" value="1"/>
</dbReference>
<sequence length="254" mass="26057">MAQTDPQAAAAAAATPTTTPAMPAMPTMPTDDAAIAALTALLGGRDAVSILDLGGGTGVYAVPLARLGHRVDVLDQSPDALATLRRRAQSAGVDHLVHGQVADLDALDGPLAGRRDDVVLCHRVLEYVEDPLATLRAAAALLAPGGWMSVIAANRDGAVLSRIVSGRLGEAARIAAGDDAQGKSGRRFEIGQLEGLMAAAELQIDSARGLGLASELSPAEASTAEIKAVHEATCRRPALRDVSPFVHLIVRPAP</sequence>
<dbReference type="InterPro" id="IPR029063">
    <property type="entry name" value="SAM-dependent_MTases_sf"/>
</dbReference>
<dbReference type="InParanoid" id="A0A7L4YJT3"/>
<evidence type="ECO:0000256" key="4">
    <source>
        <dbReference type="SAM" id="MobiDB-lite"/>
    </source>
</evidence>
<organism evidence="6 7">
    <name type="scientific">Epidermidibacterium keratini</name>
    <dbReference type="NCBI Taxonomy" id="1891644"/>
    <lineage>
        <taxon>Bacteria</taxon>
        <taxon>Bacillati</taxon>
        <taxon>Actinomycetota</taxon>
        <taxon>Actinomycetes</taxon>
        <taxon>Sporichthyales</taxon>
        <taxon>Sporichthyaceae</taxon>
        <taxon>Epidermidibacterium</taxon>
    </lineage>
</organism>
<dbReference type="KEGG" id="eke:EK0264_01845"/>
<evidence type="ECO:0000313" key="7">
    <source>
        <dbReference type="Proteomes" id="UP000463857"/>
    </source>
</evidence>
<evidence type="ECO:0000256" key="2">
    <source>
        <dbReference type="ARBA" id="ARBA00022679"/>
    </source>
</evidence>
<keyword evidence="1 6" id="KW-0489">Methyltransferase</keyword>
<feature type="region of interest" description="Disordered" evidence="4">
    <location>
        <begin position="1"/>
        <end position="22"/>
    </location>
</feature>
<reference evidence="6 7" key="1">
    <citation type="journal article" date="2018" name="Int. J. Syst. Evol. Microbiol.">
        <title>Epidermidibacterium keratini gen. nov., sp. nov., a member of the family Sporichthyaceae, isolated from keratin epidermis.</title>
        <authorList>
            <person name="Lee D.G."/>
            <person name="Trujillo M.E."/>
            <person name="Kang S."/>
            <person name="Nam J.J."/>
            <person name="Kim Y.J."/>
        </authorList>
    </citation>
    <scope>NUCLEOTIDE SEQUENCE [LARGE SCALE GENOMIC DNA]</scope>
    <source>
        <strain evidence="6 7">EPI-7</strain>
    </source>
</reference>
<dbReference type="PANTHER" id="PTHR43464">
    <property type="entry name" value="METHYLTRANSFERASE"/>
    <property type="match status" value="1"/>
</dbReference>
<dbReference type="InterPro" id="IPR013217">
    <property type="entry name" value="Methyltransf_12"/>
</dbReference>
<dbReference type="PANTHER" id="PTHR43464:SF19">
    <property type="entry name" value="UBIQUINONE BIOSYNTHESIS O-METHYLTRANSFERASE, MITOCHONDRIAL"/>
    <property type="match status" value="1"/>
</dbReference>
<keyword evidence="3" id="KW-0949">S-adenosyl-L-methionine</keyword>
<evidence type="ECO:0000259" key="5">
    <source>
        <dbReference type="Pfam" id="PF08242"/>
    </source>
</evidence>
<name>A0A7L4YJT3_9ACTN</name>
<dbReference type="Gene3D" id="3.40.50.150">
    <property type="entry name" value="Vaccinia Virus protein VP39"/>
    <property type="match status" value="1"/>
</dbReference>
<evidence type="ECO:0000313" key="6">
    <source>
        <dbReference type="EMBL" id="QHB99152.1"/>
    </source>
</evidence>
<gene>
    <name evidence="6" type="ORF">EK0264_01845</name>
</gene>
<evidence type="ECO:0000256" key="1">
    <source>
        <dbReference type="ARBA" id="ARBA00022603"/>
    </source>
</evidence>
<dbReference type="GO" id="GO:0008168">
    <property type="term" value="F:methyltransferase activity"/>
    <property type="evidence" value="ECO:0007669"/>
    <property type="project" value="UniProtKB-KW"/>
</dbReference>
<evidence type="ECO:0000256" key="3">
    <source>
        <dbReference type="ARBA" id="ARBA00022691"/>
    </source>
</evidence>
<dbReference type="SUPFAM" id="SSF53335">
    <property type="entry name" value="S-adenosyl-L-methionine-dependent methyltransferases"/>
    <property type="match status" value="1"/>
</dbReference>